<feature type="transmembrane region" description="Helical" evidence="1">
    <location>
        <begin position="21"/>
        <end position="39"/>
    </location>
</feature>
<feature type="transmembrane region" description="Helical" evidence="1">
    <location>
        <begin position="45"/>
        <end position="70"/>
    </location>
</feature>
<evidence type="ECO:0000313" key="3">
    <source>
        <dbReference type="Proteomes" id="UP000177001"/>
    </source>
</evidence>
<sequence>MFAKLLKTIKEHIHDKPKVKKIVGVVLVFIGFIAFITPLTPGSWLAIVGLELLGLRILFLDKFNFFLLWIKKILDKLKFWEK</sequence>
<gene>
    <name evidence="2" type="ORF">A3A91_00720</name>
</gene>
<dbReference type="Proteomes" id="UP000177001">
    <property type="component" value="Unassembled WGS sequence"/>
</dbReference>
<keyword evidence="1" id="KW-1133">Transmembrane helix</keyword>
<evidence type="ECO:0000313" key="2">
    <source>
        <dbReference type="EMBL" id="OGI86999.1"/>
    </source>
</evidence>
<keyword evidence="1" id="KW-0472">Membrane</keyword>
<evidence type="ECO:0000256" key="1">
    <source>
        <dbReference type="SAM" id="Phobius"/>
    </source>
</evidence>
<accession>A0A1F6WYM9</accession>
<organism evidence="2 3">
    <name type="scientific">Candidatus Nomurabacteria bacterium RIFCSPLOWO2_01_FULL_36_16</name>
    <dbReference type="NCBI Taxonomy" id="1801767"/>
    <lineage>
        <taxon>Bacteria</taxon>
        <taxon>Candidatus Nomuraibacteriota</taxon>
    </lineage>
</organism>
<dbReference type="EMBL" id="MFUR01000006">
    <property type="protein sequence ID" value="OGI86999.1"/>
    <property type="molecule type" value="Genomic_DNA"/>
</dbReference>
<dbReference type="AlphaFoldDB" id="A0A1F6WYM9"/>
<protein>
    <submittedName>
        <fullName evidence="2">Uncharacterized protein</fullName>
    </submittedName>
</protein>
<keyword evidence="1" id="KW-0812">Transmembrane</keyword>
<reference evidence="2 3" key="1">
    <citation type="journal article" date="2016" name="Nat. Commun.">
        <title>Thousands of microbial genomes shed light on interconnected biogeochemical processes in an aquifer system.</title>
        <authorList>
            <person name="Anantharaman K."/>
            <person name="Brown C.T."/>
            <person name="Hug L.A."/>
            <person name="Sharon I."/>
            <person name="Castelle C.J."/>
            <person name="Probst A.J."/>
            <person name="Thomas B.C."/>
            <person name="Singh A."/>
            <person name="Wilkins M.J."/>
            <person name="Karaoz U."/>
            <person name="Brodie E.L."/>
            <person name="Williams K.H."/>
            <person name="Hubbard S.S."/>
            <person name="Banfield J.F."/>
        </authorList>
    </citation>
    <scope>NUCLEOTIDE SEQUENCE [LARGE SCALE GENOMIC DNA]</scope>
</reference>
<comment type="caution">
    <text evidence="2">The sequence shown here is derived from an EMBL/GenBank/DDBJ whole genome shotgun (WGS) entry which is preliminary data.</text>
</comment>
<proteinExistence type="predicted"/>
<name>A0A1F6WYM9_9BACT</name>